<dbReference type="RefSeq" id="WP_092267429.1">
    <property type="nucleotide sequence ID" value="NZ_BJOE01000006.1"/>
</dbReference>
<dbReference type="Proteomes" id="UP000198915">
    <property type="component" value="Unassembled WGS sequence"/>
</dbReference>
<gene>
    <name evidence="2" type="ORF">SAMN05518846_103418</name>
</gene>
<evidence type="ECO:0000256" key="1">
    <source>
        <dbReference type="SAM" id="MobiDB-lite"/>
    </source>
</evidence>
<evidence type="ECO:0000313" key="3">
    <source>
        <dbReference type="Proteomes" id="UP000198915"/>
    </source>
</evidence>
<feature type="compositionally biased region" description="Polar residues" evidence="1">
    <location>
        <begin position="82"/>
        <end position="94"/>
    </location>
</feature>
<proteinExistence type="predicted"/>
<sequence>MKSRFIRPVLAGTFAFFLLLLQCFPVVVMAASSRLPVPDLQAPGYQPPDLQAPDWDTPNLEPPQWETPMLESPQWDTPKLQAPNQGVPNLQAPNQGIPELDGPDWNIPDLQAPHFKNPNVQVPDLQAPDRNVEPHQPTDLSTDPKAPEPFSEKKEYDIMKLSIKDMMGGTMSYSADLIQQGEVDLRTGAGKYGFFLLQVGLKGVDIAAKDTPLGNVTSLTLDGLDGKAAYDSYRFVLQQNPLNTGANINTLGSFSNAANAANAANQVRVPGLVAGLNVGVAAISLPFDTYETFSKFGQAFDSSLSEDKQNEKFVDGVGALGSTLMDAGVIASVIPGGQTVAGVLVITGGILWGVSKLVKWSDKLSKGAVSRGIRDGIGKAVGWMKSIFSS</sequence>
<evidence type="ECO:0000313" key="2">
    <source>
        <dbReference type="EMBL" id="SFJ45392.1"/>
    </source>
</evidence>
<dbReference type="STRING" id="1884381.SAMN05518846_103418"/>
<reference evidence="3" key="1">
    <citation type="submission" date="2016-10" db="EMBL/GenBank/DDBJ databases">
        <authorList>
            <person name="Varghese N."/>
            <person name="Submissions S."/>
        </authorList>
    </citation>
    <scope>NUCLEOTIDE SEQUENCE [LARGE SCALE GENOMIC DNA]</scope>
    <source>
        <strain evidence="3">OK042</strain>
    </source>
</reference>
<accession>A0A1I3RHR7</accession>
<dbReference type="EMBL" id="FORT01000003">
    <property type="protein sequence ID" value="SFJ45392.1"/>
    <property type="molecule type" value="Genomic_DNA"/>
</dbReference>
<feature type="region of interest" description="Disordered" evidence="1">
    <location>
        <begin position="42"/>
        <end position="150"/>
    </location>
</feature>
<organism evidence="2 3">
    <name type="scientific">Brevibacillus centrosporus</name>
    <dbReference type="NCBI Taxonomy" id="54910"/>
    <lineage>
        <taxon>Bacteria</taxon>
        <taxon>Bacillati</taxon>
        <taxon>Bacillota</taxon>
        <taxon>Bacilli</taxon>
        <taxon>Bacillales</taxon>
        <taxon>Paenibacillaceae</taxon>
        <taxon>Brevibacillus</taxon>
    </lineage>
</organism>
<keyword evidence="3" id="KW-1185">Reference proteome</keyword>
<dbReference type="AlphaFoldDB" id="A0A1I3RHR7"/>
<name>A0A1I3RHR7_9BACL</name>
<protein>
    <submittedName>
        <fullName evidence="2">Uncharacterized protein</fullName>
    </submittedName>
</protein>